<gene>
    <name evidence="1" type="ORF">IHE45_15G080100</name>
</gene>
<name>A0ACB7UMS0_DIOAL</name>
<keyword evidence="2" id="KW-1185">Reference proteome</keyword>
<sequence length="183" mass="19904">MEPNSLESPPSQLPSSLDLSLTLAPSSPPPSLDGDQSMRLFPCLFCNKKFLKSQALGGHQNAHKKERSYGWNSHLYSSIPSPSIAHQPTPPPFPITSHSSRNSPSDHHGPAPRFATHLPFLATSTTSRTWCLDGASETIDLLNWQRSSHHPPVHQSVVYPPSTTITPSDSSGDIAKIDLSLKL</sequence>
<protein>
    <submittedName>
        <fullName evidence="1">Beta-beta-alpha zinc fingers domain-containing protein</fullName>
    </submittedName>
</protein>
<proteinExistence type="predicted"/>
<dbReference type="Proteomes" id="UP000827976">
    <property type="component" value="Chromosome 15"/>
</dbReference>
<evidence type="ECO:0000313" key="1">
    <source>
        <dbReference type="EMBL" id="KAH7661689.1"/>
    </source>
</evidence>
<evidence type="ECO:0000313" key="2">
    <source>
        <dbReference type="Proteomes" id="UP000827976"/>
    </source>
</evidence>
<comment type="caution">
    <text evidence="1">The sequence shown here is derived from an EMBL/GenBank/DDBJ whole genome shotgun (WGS) entry which is preliminary data.</text>
</comment>
<dbReference type="EMBL" id="CM037025">
    <property type="protein sequence ID" value="KAH7661689.1"/>
    <property type="molecule type" value="Genomic_DNA"/>
</dbReference>
<reference evidence="2" key="1">
    <citation type="journal article" date="2022" name="Nat. Commun.">
        <title>Chromosome evolution and the genetic basis of agronomically important traits in greater yam.</title>
        <authorList>
            <person name="Bredeson J.V."/>
            <person name="Lyons J.B."/>
            <person name="Oniyinde I.O."/>
            <person name="Okereke N.R."/>
            <person name="Kolade O."/>
            <person name="Nnabue I."/>
            <person name="Nwadili C.O."/>
            <person name="Hribova E."/>
            <person name="Parker M."/>
            <person name="Nwogha J."/>
            <person name="Shu S."/>
            <person name="Carlson J."/>
            <person name="Kariba R."/>
            <person name="Muthemba S."/>
            <person name="Knop K."/>
            <person name="Barton G.J."/>
            <person name="Sherwood A.V."/>
            <person name="Lopez-Montes A."/>
            <person name="Asiedu R."/>
            <person name="Jamnadass R."/>
            <person name="Muchugi A."/>
            <person name="Goodstein D."/>
            <person name="Egesi C.N."/>
            <person name="Featherston J."/>
            <person name="Asfaw A."/>
            <person name="Simpson G.G."/>
            <person name="Dolezel J."/>
            <person name="Hendre P.S."/>
            <person name="Van Deynze A."/>
            <person name="Kumar P.L."/>
            <person name="Obidiegwu J.E."/>
            <person name="Bhattacharjee R."/>
            <person name="Rokhsar D.S."/>
        </authorList>
    </citation>
    <scope>NUCLEOTIDE SEQUENCE [LARGE SCALE GENOMIC DNA]</scope>
    <source>
        <strain evidence="2">cv. TDa95/00328</strain>
    </source>
</reference>
<accession>A0ACB7UMS0</accession>
<organism evidence="1 2">
    <name type="scientific">Dioscorea alata</name>
    <name type="common">Purple yam</name>
    <dbReference type="NCBI Taxonomy" id="55571"/>
    <lineage>
        <taxon>Eukaryota</taxon>
        <taxon>Viridiplantae</taxon>
        <taxon>Streptophyta</taxon>
        <taxon>Embryophyta</taxon>
        <taxon>Tracheophyta</taxon>
        <taxon>Spermatophyta</taxon>
        <taxon>Magnoliopsida</taxon>
        <taxon>Liliopsida</taxon>
        <taxon>Dioscoreales</taxon>
        <taxon>Dioscoreaceae</taxon>
        <taxon>Dioscorea</taxon>
    </lineage>
</organism>